<dbReference type="GO" id="GO:0044780">
    <property type="term" value="P:bacterial-type flagellum assembly"/>
    <property type="evidence" value="ECO:0007669"/>
    <property type="project" value="UniProtKB-UniRule"/>
</dbReference>
<dbReference type="InterPro" id="IPR006303">
    <property type="entry name" value="FliR"/>
</dbReference>
<evidence type="ECO:0000256" key="1">
    <source>
        <dbReference type="ARBA" id="ARBA00002578"/>
    </source>
</evidence>
<dbReference type="AlphaFoldDB" id="A0A4D6Y504"/>
<evidence type="ECO:0000256" key="10">
    <source>
        <dbReference type="RuleBase" id="RU362071"/>
    </source>
</evidence>
<proteinExistence type="inferred from homology"/>
<feature type="transmembrane region" description="Helical" evidence="10">
    <location>
        <begin position="216"/>
        <end position="240"/>
    </location>
</feature>
<keyword evidence="11" id="KW-0969">Cilium</keyword>
<dbReference type="RefSeq" id="WP_158343181.1">
    <property type="nucleotide sequence ID" value="NZ_CP034861.1"/>
</dbReference>
<organism evidence="11 12">
    <name type="scientific">Buchnera aphidicola</name>
    <name type="common">Muscaphis stroyani</name>
    <dbReference type="NCBI Taxonomy" id="1241869"/>
    <lineage>
        <taxon>Bacteria</taxon>
        <taxon>Pseudomonadati</taxon>
        <taxon>Pseudomonadota</taxon>
        <taxon>Gammaproteobacteria</taxon>
        <taxon>Enterobacterales</taxon>
        <taxon>Erwiniaceae</taxon>
        <taxon>Buchnera</taxon>
    </lineage>
</organism>
<accession>A0A4D6Y504</accession>
<dbReference type="GO" id="GO:0005886">
    <property type="term" value="C:plasma membrane"/>
    <property type="evidence" value="ECO:0007669"/>
    <property type="project" value="UniProtKB-SubCell"/>
</dbReference>
<dbReference type="Proteomes" id="UP000298673">
    <property type="component" value="Chromosome"/>
</dbReference>
<keyword evidence="8 10" id="KW-0975">Bacterial flagellum</keyword>
<reference evidence="11 12" key="1">
    <citation type="submission" date="2018-12" db="EMBL/GenBank/DDBJ databases">
        <authorList>
            <person name="Chong R.A."/>
        </authorList>
    </citation>
    <scope>NUCLEOTIDE SEQUENCE [LARGE SCALE GENOMIC DNA]</scope>
    <source>
        <strain evidence="11 12">Mst</strain>
    </source>
</reference>
<feature type="transmembrane region" description="Helical" evidence="10">
    <location>
        <begin position="128"/>
        <end position="147"/>
    </location>
</feature>
<dbReference type="NCBIfam" id="TIGR01400">
    <property type="entry name" value="fliR"/>
    <property type="match status" value="1"/>
</dbReference>
<dbReference type="OrthoDB" id="9797790at2"/>
<dbReference type="EMBL" id="CP034861">
    <property type="protein sequence ID" value="QCI24189.1"/>
    <property type="molecule type" value="Genomic_DNA"/>
</dbReference>
<keyword evidence="11" id="KW-0966">Cell projection</keyword>
<keyword evidence="4 10" id="KW-1003">Cell membrane</keyword>
<evidence type="ECO:0000256" key="7">
    <source>
        <dbReference type="ARBA" id="ARBA00023136"/>
    </source>
</evidence>
<evidence type="ECO:0000256" key="6">
    <source>
        <dbReference type="ARBA" id="ARBA00022989"/>
    </source>
</evidence>
<evidence type="ECO:0000256" key="3">
    <source>
        <dbReference type="ARBA" id="ARBA00021717"/>
    </source>
</evidence>
<evidence type="ECO:0000256" key="5">
    <source>
        <dbReference type="ARBA" id="ARBA00022692"/>
    </source>
</evidence>
<feature type="transmembrane region" description="Helical" evidence="10">
    <location>
        <begin position="71"/>
        <end position="92"/>
    </location>
</feature>
<feature type="transmembrane region" description="Helical" evidence="10">
    <location>
        <begin position="12"/>
        <end position="33"/>
    </location>
</feature>
<dbReference type="PRINTS" id="PR00953">
    <property type="entry name" value="TYPE3IMRPROT"/>
</dbReference>
<dbReference type="Pfam" id="PF01311">
    <property type="entry name" value="Bac_export_1"/>
    <property type="match status" value="1"/>
</dbReference>
<dbReference type="InterPro" id="IPR002010">
    <property type="entry name" value="T3SS_IM_R"/>
</dbReference>
<gene>
    <name evidence="11" type="primary">fliR</name>
    <name evidence="11" type="ORF">D9V75_00380</name>
</gene>
<feature type="transmembrane region" description="Helical" evidence="10">
    <location>
        <begin position="179"/>
        <end position="204"/>
    </location>
</feature>
<name>A0A4D6Y504_9GAMM</name>
<comment type="subcellular location">
    <subcellularLocation>
        <location evidence="10">Cell membrane</location>
        <topology evidence="10">Multi-pass membrane protein</topology>
    </subcellularLocation>
    <subcellularLocation>
        <location evidence="10">Bacterial flagellum basal body</location>
    </subcellularLocation>
</comment>
<evidence type="ECO:0000256" key="8">
    <source>
        <dbReference type="ARBA" id="ARBA00023143"/>
    </source>
</evidence>
<comment type="similarity">
    <text evidence="2 10">Belongs to the FliR/MopE/SpaR family.</text>
</comment>
<dbReference type="GO" id="GO:0006605">
    <property type="term" value="P:protein targeting"/>
    <property type="evidence" value="ECO:0007669"/>
    <property type="project" value="UniProtKB-UniRule"/>
</dbReference>
<sequence length="261" mass="29837">MIKFNTLHTIELISYFLWSLTRILSFLSTAPIFSDKLISKKNKIMLSIFISILIAPMIPEIHVTLLSSVGLLILIHQILIGTALGFITRLLFAAANMAGEIISMQIGLSFSNFYNSSNHIGNTTISRLLNIFLLFFFLTINAHLYLISVLVDSFYKIPIDIHFLHSNIFFILSKFSSFIFINGVMFVLPIIIFLLSISIIMSFLNRLSPQMSIFSIGFSLSLLIGIFMLYAMISIIFPLFQSFLNELKIFTSYFFYQFQIL</sequence>
<evidence type="ECO:0000313" key="12">
    <source>
        <dbReference type="Proteomes" id="UP000298673"/>
    </source>
</evidence>
<dbReference type="GO" id="GO:0009425">
    <property type="term" value="C:bacterial-type flagellum basal body"/>
    <property type="evidence" value="ECO:0007669"/>
    <property type="project" value="UniProtKB-SubCell"/>
</dbReference>
<reference evidence="11 12" key="2">
    <citation type="submission" date="2019-05" db="EMBL/GenBank/DDBJ databases">
        <title>Genome evolution of the obligate endosymbiont Buchnera aphidicola.</title>
        <authorList>
            <person name="Moran N.A."/>
        </authorList>
    </citation>
    <scope>NUCLEOTIDE SEQUENCE [LARGE SCALE GENOMIC DNA]</scope>
    <source>
        <strain evidence="11 12">Mst</strain>
    </source>
</reference>
<dbReference type="PANTHER" id="PTHR30065:SF8">
    <property type="entry name" value="FLAGELLAR BIOSYNTHETIC PROTEIN FLIR"/>
    <property type="match status" value="1"/>
</dbReference>
<keyword evidence="7 10" id="KW-0472">Membrane</keyword>
<evidence type="ECO:0000256" key="4">
    <source>
        <dbReference type="ARBA" id="ARBA00022475"/>
    </source>
</evidence>
<protein>
    <recommendedName>
        <fullName evidence="3 9">Flagellar biosynthetic protein FliR</fullName>
    </recommendedName>
</protein>
<keyword evidence="5 10" id="KW-0812">Transmembrane</keyword>
<evidence type="ECO:0000256" key="2">
    <source>
        <dbReference type="ARBA" id="ARBA00009772"/>
    </source>
</evidence>
<comment type="function">
    <text evidence="1 10">Role in flagellar biosynthesis.</text>
</comment>
<evidence type="ECO:0000256" key="9">
    <source>
        <dbReference type="NCBIfam" id="TIGR01400"/>
    </source>
</evidence>
<dbReference type="PANTHER" id="PTHR30065">
    <property type="entry name" value="FLAGELLAR BIOSYNTHETIC PROTEIN FLIR"/>
    <property type="match status" value="1"/>
</dbReference>
<evidence type="ECO:0000313" key="11">
    <source>
        <dbReference type="EMBL" id="QCI24189.1"/>
    </source>
</evidence>
<keyword evidence="11" id="KW-0282">Flagellum</keyword>
<keyword evidence="6 10" id="KW-1133">Transmembrane helix</keyword>
<feature type="transmembrane region" description="Helical" evidence="10">
    <location>
        <begin position="45"/>
        <end position="65"/>
    </location>
</feature>